<evidence type="ECO:0000313" key="1">
    <source>
        <dbReference type="Proteomes" id="UP000095281"/>
    </source>
</evidence>
<dbReference type="AlphaFoldDB" id="A0A1I8B1X6"/>
<sequence>MAIIVCNKGIINSPSLEKIWDNLKSTILKEWFNQNRKTLNSKQKASLHISKLISTLINLDEYFYKNKNINSSTFSNCLLPSSSYSVQITNSQIIDKNNEPSLFIDYMVKIMKCYRRIWDAFYEVPDQYLSKFNKLDELFSSPDNLLGHYEEFNSNPLPMNDDERSIYFLEVSKMSIIEQHPRNTKALIVSRLLSIGIFKSLPFFKKLLPRDQGCPKYARKIAKYVHRKKYMHRKSSKYALKYPKYA</sequence>
<evidence type="ECO:0000313" key="2">
    <source>
        <dbReference type="WBParaSite" id="MhA1_Contig1269.frz3.gene2"/>
    </source>
</evidence>
<keyword evidence="1" id="KW-1185">Reference proteome</keyword>
<reference evidence="2" key="1">
    <citation type="submission" date="2016-11" db="UniProtKB">
        <authorList>
            <consortium name="WormBaseParasite"/>
        </authorList>
    </citation>
    <scope>IDENTIFICATION</scope>
</reference>
<proteinExistence type="predicted"/>
<name>A0A1I8B1X6_MELHA</name>
<dbReference type="Proteomes" id="UP000095281">
    <property type="component" value="Unplaced"/>
</dbReference>
<accession>A0A1I8B1X6</accession>
<organism evidence="1 2">
    <name type="scientific">Meloidogyne hapla</name>
    <name type="common">Root-knot nematode worm</name>
    <dbReference type="NCBI Taxonomy" id="6305"/>
    <lineage>
        <taxon>Eukaryota</taxon>
        <taxon>Metazoa</taxon>
        <taxon>Ecdysozoa</taxon>
        <taxon>Nematoda</taxon>
        <taxon>Chromadorea</taxon>
        <taxon>Rhabditida</taxon>
        <taxon>Tylenchina</taxon>
        <taxon>Tylenchomorpha</taxon>
        <taxon>Tylenchoidea</taxon>
        <taxon>Meloidogynidae</taxon>
        <taxon>Meloidogyninae</taxon>
        <taxon>Meloidogyne</taxon>
    </lineage>
</organism>
<protein>
    <submittedName>
        <fullName evidence="2">Uncharacterized protein</fullName>
    </submittedName>
</protein>
<dbReference type="WBParaSite" id="MhA1_Contig1269.frz3.gene2">
    <property type="protein sequence ID" value="MhA1_Contig1269.frz3.gene2"/>
    <property type="gene ID" value="MhA1_Contig1269.frz3.gene2"/>
</dbReference>